<feature type="region of interest" description="Disordered" evidence="3">
    <location>
        <begin position="123"/>
        <end position="158"/>
    </location>
</feature>
<dbReference type="InterPro" id="IPR051183">
    <property type="entry name" value="U1_U11-U12_snRNP_70-35kDa"/>
</dbReference>
<dbReference type="GO" id="GO:0003729">
    <property type="term" value="F:mRNA binding"/>
    <property type="evidence" value="ECO:0007669"/>
    <property type="project" value="TreeGrafter"/>
</dbReference>
<accession>A0A4S2LK36</accession>
<evidence type="ECO:0000256" key="1">
    <source>
        <dbReference type="ARBA" id="ARBA00004123"/>
    </source>
</evidence>
<comment type="caution">
    <text evidence="5">The sequence shown here is derived from an EMBL/GenBank/DDBJ whole genome shotgun (WGS) entry which is preliminary data.</text>
</comment>
<feature type="compositionally biased region" description="Basic residues" evidence="3">
    <location>
        <begin position="138"/>
        <end position="148"/>
    </location>
</feature>
<keyword evidence="6" id="KW-1185">Reference proteome</keyword>
<evidence type="ECO:0000256" key="3">
    <source>
        <dbReference type="SAM" id="MobiDB-lite"/>
    </source>
</evidence>
<evidence type="ECO:0000256" key="2">
    <source>
        <dbReference type="ARBA" id="ARBA00023242"/>
    </source>
</evidence>
<dbReference type="OrthoDB" id="6159137at2759"/>
<keyword evidence="4" id="KW-0732">Signal</keyword>
<dbReference type="PANTHER" id="PTHR13952:SF6">
    <property type="entry name" value="U11_U12 SMALL NUCLEAR RIBONUCLEOPROTEIN 35 KDA PROTEIN"/>
    <property type="match status" value="1"/>
</dbReference>
<dbReference type="EMBL" id="SJOL01006938">
    <property type="protein sequence ID" value="TGZ63995.1"/>
    <property type="molecule type" value="Genomic_DNA"/>
</dbReference>
<dbReference type="Proteomes" id="UP000308267">
    <property type="component" value="Unassembled WGS sequence"/>
</dbReference>
<dbReference type="InterPro" id="IPR035979">
    <property type="entry name" value="RBD_domain_sf"/>
</dbReference>
<evidence type="ECO:0008006" key="7">
    <source>
        <dbReference type="Google" id="ProtNLM"/>
    </source>
</evidence>
<keyword evidence="2" id="KW-0539">Nucleus</keyword>
<protein>
    <recommendedName>
        <fullName evidence="7">RRM domain-containing protein</fullName>
    </recommendedName>
</protein>
<dbReference type="Gene3D" id="3.30.70.330">
    <property type="match status" value="1"/>
</dbReference>
<feature type="signal peptide" evidence="4">
    <location>
        <begin position="1"/>
        <end position="22"/>
    </location>
</feature>
<gene>
    <name evidence="5" type="ORF">CRM22_006601</name>
</gene>
<dbReference type="GO" id="GO:0017069">
    <property type="term" value="F:snRNA binding"/>
    <property type="evidence" value="ECO:0007669"/>
    <property type="project" value="TreeGrafter"/>
</dbReference>
<evidence type="ECO:0000313" key="6">
    <source>
        <dbReference type="Proteomes" id="UP000308267"/>
    </source>
</evidence>
<evidence type="ECO:0000313" key="5">
    <source>
        <dbReference type="EMBL" id="TGZ63995.1"/>
    </source>
</evidence>
<dbReference type="InterPro" id="IPR012677">
    <property type="entry name" value="Nucleotide-bd_a/b_plait_sf"/>
</dbReference>
<dbReference type="GO" id="GO:0071011">
    <property type="term" value="C:precatalytic spliceosome"/>
    <property type="evidence" value="ECO:0007669"/>
    <property type="project" value="TreeGrafter"/>
</dbReference>
<sequence length="275" mass="31246">MNTGRKIHIYLLMVLSVFYCDSADSLHYSMTTYSHSVEEHEDVWYPYVRFHGFYDPVMVGSIDGTDTVPHDRAVMRCLSATYKPKFSECLGLDPKATLFVGRLSSQTTSSVLIEALHSLLRRPTEQQQSKLSPESRHERRSRLRHRSRSPFDTESSVPENRSIWPKVRLVRDIATGYPCGYAFAYFENPRDAECVLRNWTQRARSMAGSQYGAKPEGLDIPGGEKVILEPAFAESLPGWRPRRLGGGLGGRKEAGQLRFGGIARPFRRPFNFHTS</sequence>
<dbReference type="GO" id="GO:0000398">
    <property type="term" value="P:mRNA splicing, via spliceosome"/>
    <property type="evidence" value="ECO:0007669"/>
    <property type="project" value="TreeGrafter"/>
</dbReference>
<name>A0A4S2LK36_OPIFE</name>
<comment type="subcellular location">
    <subcellularLocation>
        <location evidence="1">Nucleus</location>
    </subcellularLocation>
</comment>
<organism evidence="5 6">
    <name type="scientific">Opisthorchis felineus</name>
    <dbReference type="NCBI Taxonomy" id="147828"/>
    <lineage>
        <taxon>Eukaryota</taxon>
        <taxon>Metazoa</taxon>
        <taxon>Spiralia</taxon>
        <taxon>Lophotrochozoa</taxon>
        <taxon>Platyhelminthes</taxon>
        <taxon>Trematoda</taxon>
        <taxon>Digenea</taxon>
        <taxon>Opisthorchiida</taxon>
        <taxon>Opisthorchiata</taxon>
        <taxon>Opisthorchiidae</taxon>
        <taxon>Opisthorchis</taxon>
    </lineage>
</organism>
<dbReference type="STRING" id="147828.A0A4S2LK36"/>
<feature type="chain" id="PRO_5020400601" description="RRM domain-containing protein" evidence="4">
    <location>
        <begin position="23"/>
        <end position="275"/>
    </location>
</feature>
<dbReference type="SUPFAM" id="SSF54928">
    <property type="entry name" value="RNA-binding domain, RBD"/>
    <property type="match status" value="1"/>
</dbReference>
<dbReference type="AlphaFoldDB" id="A0A4S2LK36"/>
<dbReference type="PANTHER" id="PTHR13952">
    <property type="entry name" value="U1 SMALL NUCLEAR RIBONUCLEOPROTEIN 70 KD"/>
    <property type="match status" value="1"/>
</dbReference>
<evidence type="ECO:0000256" key="4">
    <source>
        <dbReference type="SAM" id="SignalP"/>
    </source>
</evidence>
<reference evidence="5 6" key="1">
    <citation type="journal article" date="2019" name="BMC Genomics">
        <title>New insights from Opisthorchis felineus genome: update on genomics of the epidemiologically important liver flukes.</title>
        <authorList>
            <person name="Ershov N.I."/>
            <person name="Mordvinov V.A."/>
            <person name="Prokhortchouk E.B."/>
            <person name="Pakharukova M.Y."/>
            <person name="Gunbin K.V."/>
            <person name="Ustyantsev K."/>
            <person name="Genaev M.A."/>
            <person name="Blinov A.G."/>
            <person name="Mazur A."/>
            <person name="Boulygina E."/>
            <person name="Tsygankova S."/>
            <person name="Khrameeva E."/>
            <person name="Chekanov N."/>
            <person name="Fan G."/>
            <person name="Xiao A."/>
            <person name="Zhang H."/>
            <person name="Xu X."/>
            <person name="Yang H."/>
            <person name="Solovyev V."/>
            <person name="Lee S.M."/>
            <person name="Liu X."/>
            <person name="Afonnikov D.A."/>
            <person name="Skryabin K.G."/>
        </authorList>
    </citation>
    <scope>NUCLEOTIDE SEQUENCE [LARGE SCALE GENOMIC DNA]</scope>
    <source>
        <strain evidence="5">AK-0245</strain>
        <tissue evidence="5">Whole organism</tissue>
    </source>
</reference>
<proteinExistence type="predicted"/>